<dbReference type="InterPro" id="IPR010982">
    <property type="entry name" value="Lambda_DNA-bd_dom_sf"/>
</dbReference>
<evidence type="ECO:0008006" key="3">
    <source>
        <dbReference type="Google" id="ProtNLM"/>
    </source>
</evidence>
<keyword evidence="2" id="KW-1185">Reference proteome</keyword>
<sequence>MIDHKLLEELKEYIDFHLHLVVYESSFKLSEPILEECHSFEIDDFIKKNKKPSLQELLFQYIDERELNDAAVYKKAGMDRRHFSKIRSNPDYKPRKTTVIALALALELDSDCAEEFLNAGGYSLSGSERYDLAIRFFLERGIYDMQSINETLDYLSLKTF</sequence>
<accession>A0ABS2NYA4</accession>
<organism evidence="1 2">
    <name type="scientific">Sutcliffiella tianshenii</name>
    <dbReference type="NCBI Taxonomy" id="1463404"/>
    <lineage>
        <taxon>Bacteria</taxon>
        <taxon>Bacillati</taxon>
        <taxon>Bacillota</taxon>
        <taxon>Bacilli</taxon>
        <taxon>Bacillales</taxon>
        <taxon>Bacillaceae</taxon>
        <taxon>Sutcliffiella</taxon>
    </lineage>
</organism>
<protein>
    <recommendedName>
        <fullName evidence="3">XRE family transcriptional regulator</fullName>
    </recommendedName>
</protein>
<dbReference type="EMBL" id="JAFBED010000003">
    <property type="protein sequence ID" value="MBM7619627.1"/>
    <property type="molecule type" value="Genomic_DNA"/>
</dbReference>
<dbReference type="RefSeq" id="WP_204414795.1">
    <property type="nucleotide sequence ID" value="NZ_JAFBED010000003.1"/>
</dbReference>
<name>A0ABS2NYA4_9BACI</name>
<reference evidence="1 2" key="1">
    <citation type="submission" date="2021-01" db="EMBL/GenBank/DDBJ databases">
        <title>Genomic Encyclopedia of Type Strains, Phase IV (KMG-IV): sequencing the most valuable type-strain genomes for metagenomic binning, comparative biology and taxonomic classification.</title>
        <authorList>
            <person name="Goeker M."/>
        </authorList>
    </citation>
    <scope>NUCLEOTIDE SEQUENCE [LARGE SCALE GENOMIC DNA]</scope>
    <source>
        <strain evidence="1 2">DSM 25879</strain>
    </source>
</reference>
<evidence type="ECO:0000313" key="1">
    <source>
        <dbReference type="EMBL" id="MBM7619627.1"/>
    </source>
</evidence>
<dbReference type="SUPFAM" id="SSF47413">
    <property type="entry name" value="lambda repressor-like DNA-binding domains"/>
    <property type="match status" value="1"/>
</dbReference>
<gene>
    <name evidence="1" type="ORF">JOC95_001479</name>
</gene>
<comment type="caution">
    <text evidence="1">The sequence shown here is derived from an EMBL/GenBank/DDBJ whole genome shotgun (WGS) entry which is preliminary data.</text>
</comment>
<evidence type="ECO:0000313" key="2">
    <source>
        <dbReference type="Proteomes" id="UP000737402"/>
    </source>
</evidence>
<proteinExistence type="predicted"/>
<dbReference type="Proteomes" id="UP000737402">
    <property type="component" value="Unassembled WGS sequence"/>
</dbReference>